<organism evidence="2 3">
    <name type="scientific">Meganyctiphanes norvegica</name>
    <name type="common">Northern krill</name>
    <name type="synonym">Thysanopoda norvegica</name>
    <dbReference type="NCBI Taxonomy" id="48144"/>
    <lineage>
        <taxon>Eukaryota</taxon>
        <taxon>Metazoa</taxon>
        <taxon>Ecdysozoa</taxon>
        <taxon>Arthropoda</taxon>
        <taxon>Crustacea</taxon>
        <taxon>Multicrustacea</taxon>
        <taxon>Malacostraca</taxon>
        <taxon>Eumalacostraca</taxon>
        <taxon>Eucarida</taxon>
        <taxon>Euphausiacea</taxon>
        <taxon>Euphausiidae</taxon>
        <taxon>Meganyctiphanes</taxon>
    </lineage>
</organism>
<feature type="non-terminal residue" evidence="2">
    <location>
        <position position="599"/>
    </location>
</feature>
<dbReference type="EMBL" id="CAXKWB010002914">
    <property type="protein sequence ID" value="CAL4067987.1"/>
    <property type="molecule type" value="Genomic_DNA"/>
</dbReference>
<sequence>MGEASVVQWGSAVRHTPLASLTLGTEVPLSISDEADGSLGQNGGSLPVLGGFVAGGELAWRAAGPTVEVIDPLTGVRKAAWTFGAIMHNAGAKVTNVCGVGPGAITHVAIAVDLGADRKPQGMVAVLSLHTSRIIRTFHFTYKVTSLCMVSGGEVSVDPGTLSQELQVAHGLLALGTHHGTLHLLDLALDCKELISDEVSPASVVQMSVPDPQAETHRIQALKRRQHPTLCLSDGMVGGNQFRLIGPDENILYKTPSHLVTVTTVTFLPQLASLVVGYNFGSFQIINLSSIAVDCASPHEENMHPVQSFALQEPENDPKNFVYLWICRSYGLNDTVGTKSVIGRPALCTMYAMSYENKVWIEGHGLWYQHLSSISPRFEFEAIGGLGLKGQAAEPSRVFSAMTVRQATPVAASASSGAVALTNPDDESGPVPEWSLCLFGWYGGILSHTKVSVQHYIAVFDINQWYQAHMPSNLSVEESSLCPYMSFHALDQIPGHITNKEAVLAAAPKPASWARHISKCNNDTDWFPASLSFSAHVLTSEGLMEYQCSSVQQAALSTIARTGPAAIVNPEHAYSLASFAGLLSHNDLHSSPQNMTMVC</sequence>
<dbReference type="InterPro" id="IPR011047">
    <property type="entry name" value="Quinoprotein_ADH-like_sf"/>
</dbReference>
<feature type="domain" description="ELYS beta-propeller" evidence="1">
    <location>
        <begin position="50"/>
        <end position="541"/>
    </location>
</feature>
<name>A0AAV2Q2L1_MEGNR</name>
<dbReference type="InterPro" id="IPR032040">
    <property type="entry name" value="ELYS-bb"/>
</dbReference>
<proteinExistence type="predicted"/>
<dbReference type="PANTHER" id="PTHR21583">
    <property type="entry name" value="ELYS PROTEIN"/>
    <property type="match status" value="1"/>
</dbReference>
<evidence type="ECO:0000313" key="3">
    <source>
        <dbReference type="Proteomes" id="UP001497623"/>
    </source>
</evidence>
<dbReference type="SUPFAM" id="SSF50998">
    <property type="entry name" value="Quinoprotein alcohol dehydrogenase-like"/>
    <property type="match status" value="1"/>
</dbReference>
<dbReference type="Pfam" id="PF16687">
    <property type="entry name" value="ELYS-bb"/>
    <property type="match status" value="1"/>
</dbReference>
<dbReference type="InterPro" id="IPR052620">
    <property type="entry name" value="ELYS/MEL-28_NucAsmblyFactor"/>
</dbReference>
<dbReference type="AlphaFoldDB" id="A0AAV2Q2L1"/>
<evidence type="ECO:0000313" key="2">
    <source>
        <dbReference type="EMBL" id="CAL4067987.1"/>
    </source>
</evidence>
<reference evidence="2 3" key="1">
    <citation type="submission" date="2024-05" db="EMBL/GenBank/DDBJ databases">
        <authorList>
            <person name="Wallberg A."/>
        </authorList>
    </citation>
    <scope>NUCLEOTIDE SEQUENCE [LARGE SCALE GENOMIC DNA]</scope>
</reference>
<gene>
    <name evidence="2" type="ORF">MNOR_LOCUS6869</name>
</gene>
<protein>
    <recommendedName>
        <fullName evidence="1">ELYS beta-propeller domain-containing protein</fullName>
    </recommendedName>
</protein>
<comment type="caution">
    <text evidence="2">The sequence shown here is derived from an EMBL/GenBank/DDBJ whole genome shotgun (WGS) entry which is preliminary data.</text>
</comment>
<evidence type="ECO:0000259" key="1">
    <source>
        <dbReference type="Pfam" id="PF16687"/>
    </source>
</evidence>
<dbReference type="PANTHER" id="PTHR21583:SF8">
    <property type="entry name" value="PROTEIN ELYS"/>
    <property type="match status" value="1"/>
</dbReference>
<dbReference type="Proteomes" id="UP001497623">
    <property type="component" value="Unassembled WGS sequence"/>
</dbReference>
<accession>A0AAV2Q2L1</accession>
<keyword evidence="3" id="KW-1185">Reference proteome</keyword>